<dbReference type="EMBL" id="LKFS01000026">
    <property type="protein sequence ID" value="RND83711.1"/>
    <property type="molecule type" value="Genomic_DNA"/>
</dbReference>
<proteinExistence type="predicted"/>
<organism evidence="1 4">
    <name type="scientific">Lacticaseibacillus paracasei</name>
    <name type="common">Lactobacillus paracasei</name>
    <dbReference type="NCBI Taxonomy" id="1597"/>
    <lineage>
        <taxon>Bacteria</taxon>
        <taxon>Bacillati</taxon>
        <taxon>Bacillota</taxon>
        <taxon>Bacilli</taxon>
        <taxon>Lactobacillales</taxon>
        <taxon>Lactobacillaceae</taxon>
        <taxon>Lacticaseibacillus</taxon>
    </lineage>
</organism>
<dbReference type="InterPro" id="IPR038666">
    <property type="entry name" value="SSP1_head-tail_sf"/>
</dbReference>
<comment type="caution">
    <text evidence="1">The sequence shown here is derived from an EMBL/GenBank/DDBJ whole genome shotgun (WGS) entry which is preliminary data.</text>
</comment>
<evidence type="ECO:0000313" key="4">
    <source>
        <dbReference type="Proteomes" id="UP000284716"/>
    </source>
</evidence>
<name>A0A422M7E7_LACPA</name>
<evidence type="ECO:0000313" key="1">
    <source>
        <dbReference type="EMBL" id="RND83711.1"/>
    </source>
</evidence>
<dbReference type="Proteomes" id="UP000284716">
    <property type="component" value="Unassembled WGS sequence"/>
</dbReference>
<dbReference type="Gene3D" id="2.40.10.270">
    <property type="entry name" value="Bacteriophage SPP1 head-tail adaptor protein"/>
    <property type="match status" value="1"/>
</dbReference>
<protein>
    <submittedName>
        <fullName evidence="1">Putative phage head-tail adaptor</fullName>
    </submittedName>
</protein>
<gene>
    <name evidence="1" type="ORF">FAM18157_00546</name>
    <name evidence="2" type="ORF">FAM6012_00557</name>
</gene>
<dbReference type="EMBL" id="LKGI01000039">
    <property type="protein sequence ID" value="RNE32619.1"/>
    <property type="molecule type" value="Genomic_DNA"/>
</dbReference>
<sequence>MKNYSIARLNKVAEIGKTVSRRTGAGINISTFTPTGTLFYGSYNRTVTQTYQITGTDLADTIAIVIRHTDAIDDSTQIKINGTVYAIQSIAYDDDPNAFDVVTLKKTTKGA</sequence>
<dbReference type="Proteomes" id="UP000284123">
    <property type="component" value="Unassembled WGS sequence"/>
</dbReference>
<accession>A0A422M7E7</accession>
<dbReference type="RefSeq" id="WP_039140697.1">
    <property type="nucleotide sequence ID" value="NZ_JAFEHL010000027.1"/>
</dbReference>
<evidence type="ECO:0000313" key="3">
    <source>
        <dbReference type="Proteomes" id="UP000284123"/>
    </source>
</evidence>
<evidence type="ECO:0000313" key="2">
    <source>
        <dbReference type="EMBL" id="RNE32619.1"/>
    </source>
</evidence>
<dbReference type="NCBIfam" id="TIGR01563">
    <property type="entry name" value="gp16_SPP1"/>
    <property type="match status" value="1"/>
</dbReference>
<dbReference type="AlphaFoldDB" id="A0A422M7E7"/>
<reference evidence="3 4" key="1">
    <citation type="journal article" date="2018" name="Front. Microbiol.">
        <title>Conversion of Methionine to Cysteine in Lactobacillus paracasei Depends on the Highly Mobile cysK-ctl-cysE Gene Cluster.</title>
        <authorList>
            <person name="Wuthrich D."/>
            <person name="Irmler S."/>
            <person name="Berthoud H."/>
            <person name="Guggenbuhl B."/>
            <person name="Eugster E."/>
            <person name="Bruggmann R."/>
        </authorList>
    </citation>
    <scope>NUCLEOTIDE SEQUENCE [LARGE SCALE GENOMIC DNA]</scope>
    <source>
        <strain evidence="1 4">FAM18157</strain>
        <strain evidence="2 3">FAM6012</strain>
    </source>
</reference>
<dbReference type="Pfam" id="PF05521">
    <property type="entry name" value="Phage_HCP"/>
    <property type="match status" value="1"/>
</dbReference>
<dbReference type="InterPro" id="IPR008767">
    <property type="entry name" value="Phage_SPP1_head-tail_adaptor"/>
</dbReference>